<dbReference type="Pfam" id="PF02321">
    <property type="entry name" value="OEP"/>
    <property type="match status" value="2"/>
</dbReference>
<proteinExistence type="inferred from homology"/>
<evidence type="ECO:0000313" key="4">
    <source>
        <dbReference type="EMBL" id="NHO53200.1"/>
    </source>
</evidence>
<comment type="subcellular location">
    <subcellularLocation>
        <location evidence="2">Cell membrane</location>
        <topology evidence="2">Lipid-anchor</topology>
    </subcellularLocation>
</comment>
<dbReference type="Proteomes" id="UP000597459">
    <property type="component" value="Unassembled WGS sequence"/>
</dbReference>
<keyword evidence="2" id="KW-0472">Membrane</keyword>
<evidence type="ECO:0000313" key="5">
    <source>
        <dbReference type="Proteomes" id="UP000597459"/>
    </source>
</evidence>
<keyword evidence="2" id="KW-0812">Transmembrane</keyword>
<dbReference type="GO" id="GO:0005886">
    <property type="term" value="C:plasma membrane"/>
    <property type="evidence" value="ECO:0007669"/>
    <property type="project" value="UniProtKB-SubCell"/>
</dbReference>
<dbReference type="EMBL" id="WOTH01000005">
    <property type="protein sequence ID" value="NHO53200.1"/>
    <property type="molecule type" value="Genomic_DNA"/>
</dbReference>
<accession>A0A967ECR3</accession>
<gene>
    <name evidence="4" type="ORF">GOB87_04390</name>
</gene>
<dbReference type="PANTHER" id="PTHR30203:SF33">
    <property type="entry name" value="BLR4455 PROTEIN"/>
    <property type="match status" value="1"/>
</dbReference>
<sequence length="480" mass="52416">MRKRLLALLPLALAGCSWLSPTYKRPTPSLPQTWGTATTAAPADNIDWWRSYGDPVLDQLVEDALRNSDDLALAKNHLQQARAEYDYAFASQLPMISGVGADAFGRFHMNDNLPIPHKTSNLGFVGGMLTYELDLWGKNASASDAAKAGVQAGVYAQAAARIMVESATTRLYFSIRALDAEVAILQDEVNTQTQLLALVQKQYEVRAVDALTLNTVNQQLDTAQAALPAAQDQRGKAESALAVLIGRSPQDIIGQDLPRGRDILAITVPSPTPPQLPATLIERRPDIAMREQGLIASNYAIGYARAAYFPTISLASLAGVNNVDIDNLYRATTRSWTLAAAMATPLLDFGRTRSGVKLAKTQKEEQAILYQQSIRTAFREVRDALNEEHTSATRDEADAKRVASSQENLNLTELRLKEGFASQIDVLAAQATLQQTELARVSARLAWLDASLDMYRAIGGGFSMDRERDAKKIAPSFHIH</sequence>
<dbReference type="InterPro" id="IPR010131">
    <property type="entry name" value="MdtP/NodT-like"/>
</dbReference>
<keyword evidence="5" id="KW-1185">Reference proteome</keyword>
<name>A0A967ECR3_9PROT</name>
<comment type="similarity">
    <text evidence="1 2">Belongs to the outer membrane factor (OMF) (TC 1.B.17) family.</text>
</comment>
<comment type="caution">
    <text evidence="4">The sequence shown here is derived from an EMBL/GenBank/DDBJ whole genome shotgun (WGS) entry which is preliminary data.</text>
</comment>
<dbReference type="NCBIfam" id="TIGR01845">
    <property type="entry name" value="outer_NodT"/>
    <property type="match status" value="1"/>
</dbReference>
<feature type="coiled-coil region" evidence="3">
    <location>
        <begin position="175"/>
        <end position="233"/>
    </location>
</feature>
<dbReference type="InterPro" id="IPR003423">
    <property type="entry name" value="OMP_efflux"/>
</dbReference>
<keyword evidence="2" id="KW-1134">Transmembrane beta strand</keyword>
<feature type="chain" id="PRO_5038163911" evidence="2">
    <location>
        <begin position="20"/>
        <end position="480"/>
    </location>
</feature>
<protein>
    <submittedName>
        <fullName evidence="4">Efflux transporter outer membrane subunit</fullName>
    </submittedName>
</protein>
<dbReference type="AlphaFoldDB" id="A0A967ECR3"/>
<keyword evidence="2" id="KW-0564">Palmitate</keyword>
<reference evidence="4" key="1">
    <citation type="submission" date="2019-11" db="EMBL/GenBank/DDBJ databases">
        <title>Description of new Acetobacter species.</title>
        <authorList>
            <person name="Cleenwerck I."/>
            <person name="Sombolestani A.S."/>
        </authorList>
    </citation>
    <scope>NUCLEOTIDE SEQUENCE</scope>
    <source>
        <strain evidence="4">LMG 1626</strain>
    </source>
</reference>
<keyword evidence="3" id="KW-0175">Coiled coil</keyword>
<dbReference type="PANTHER" id="PTHR30203">
    <property type="entry name" value="OUTER MEMBRANE CATION EFFLUX PROTEIN"/>
    <property type="match status" value="1"/>
</dbReference>
<dbReference type="Gene3D" id="1.20.1600.10">
    <property type="entry name" value="Outer membrane efflux proteins (OEP)"/>
    <property type="match status" value="1"/>
</dbReference>
<dbReference type="RefSeq" id="WP_166313328.1">
    <property type="nucleotide sequence ID" value="NZ_WOTH01000005.1"/>
</dbReference>
<evidence type="ECO:0000256" key="3">
    <source>
        <dbReference type="SAM" id="Coils"/>
    </source>
</evidence>
<dbReference type="SUPFAM" id="SSF56954">
    <property type="entry name" value="Outer membrane efflux proteins (OEP)"/>
    <property type="match status" value="1"/>
</dbReference>
<dbReference type="Gene3D" id="2.20.200.10">
    <property type="entry name" value="Outer membrane efflux proteins (OEP)"/>
    <property type="match status" value="1"/>
</dbReference>
<keyword evidence="2" id="KW-0449">Lipoprotein</keyword>
<evidence type="ECO:0000256" key="2">
    <source>
        <dbReference type="RuleBase" id="RU362097"/>
    </source>
</evidence>
<dbReference type="GO" id="GO:0015562">
    <property type="term" value="F:efflux transmembrane transporter activity"/>
    <property type="evidence" value="ECO:0007669"/>
    <property type="project" value="InterPro"/>
</dbReference>
<dbReference type="PROSITE" id="PS51257">
    <property type="entry name" value="PROKAR_LIPOPROTEIN"/>
    <property type="match status" value="1"/>
</dbReference>
<keyword evidence="2" id="KW-0732">Signal</keyword>
<evidence type="ECO:0000256" key="1">
    <source>
        <dbReference type="ARBA" id="ARBA00007613"/>
    </source>
</evidence>
<organism evidence="4 5">
    <name type="scientific">Acetobacter estunensis</name>
    <dbReference type="NCBI Taxonomy" id="104097"/>
    <lineage>
        <taxon>Bacteria</taxon>
        <taxon>Pseudomonadati</taxon>
        <taxon>Pseudomonadota</taxon>
        <taxon>Alphaproteobacteria</taxon>
        <taxon>Acetobacterales</taxon>
        <taxon>Acetobacteraceae</taxon>
        <taxon>Acetobacter</taxon>
    </lineage>
</organism>
<feature type="signal peptide" evidence="2">
    <location>
        <begin position="1"/>
        <end position="19"/>
    </location>
</feature>